<reference evidence="4 5" key="1">
    <citation type="submission" date="2017-11" db="EMBL/GenBank/DDBJ databases">
        <authorList>
            <person name="Duchaud E."/>
        </authorList>
    </citation>
    <scope>NUCLEOTIDE SEQUENCE [LARGE SCALE GENOMIC DNA]</scope>
    <source>
        <strain evidence="4 5">TNO010</strain>
    </source>
</reference>
<proteinExistence type="predicted"/>
<keyword evidence="1" id="KW-0812">Transmembrane</keyword>
<evidence type="ECO:0000259" key="2">
    <source>
        <dbReference type="Pfam" id="PF20394"/>
    </source>
</evidence>
<feature type="transmembrane region" description="Helical" evidence="1">
    <location>
        <begin position="143"/>
        <end position="163"/>
    </location>
</feature>
<evidence type="ECO:0000313" key="4">
    <source>
        <dbReference type="EMBL" id="SOU88756.1"/>
    </source>
</evidence>
<organism evidence="4 5">
    <name type="scientific">Tenacibaculum finnmarkense genomovar ulcerans</name>
    <dbReference type="NCBI Taxonomy" id="2781388"/>
    <lineage>
        <taxon>Bacteria</taxon>
        <taxon>Pseudomonadati</taxon>
        <taxon>Bacteroidota</taxon>
        <taxon>Flavobacteriia</taxon>
        <taxon>Flavobacteriales</taxon>
        <taxon>Flavobacteriaceae</taxon>
        <taxon>Tenacibaculum</taxon>
        <taxon>Tenacibaculum finnmarkense</taxon>
    </lineage>
</organism>
<evidence type="ECO:0000259" key="3">
    <source>
        <dbReference type="Pfam" id="PF23543"/>
    </source>
</evidence>
<feature type="domain" description="DUF6688" evidence="3">
    <location>
        <begin position="250"/>
        <end position="359"/>
    </location>
</feature>
<sequence>MEFLLIIFLLFIISLFFAIKLKASAGTIITVIIHLITFIPFLFCLLVSAEHNIAIDPMDQGYTPLGQKHMLTVFVFYILYVISKILIWKKSKILPPLTWGIATVFVVIGIVLNVFIILQTSYSNDMFEFNSASLINTSTNNNAITFFLFYPFISSITSFYILAKSFNTVANHFDEYQYQNSILNYLHKTLFKIKSYPLLILMLIFPVFCVITIILMLFGQDADSMIKVFTDTTTWRFSQQSHPPALDHKGHYLCTVAARGNPSIVKPIRIGKRHGKPIVINRQLMIANAFEDLIQVNYPKTHHFIRKNYDTYGYNLSKVINTPFKSDVTYIIMKPLEWFFIIFLYLFCTKPEELIKRQYR</sequence>
<feature type="transmembrane region" description="Helical" evidence="1">
    <location>
        <begin position="328"/>
        <end position="347"/>
    </location>
</feature>
<dbReference type="Proteomes" id="UP000490060">
    <property type="component" value="Unassembled WGS sequence"/>
</dbReference>
<feature type="domain" description="DUF6688" evidence="2">
    <location>
        <begin position="3"/>
        <end position="245"/>
    </location>
</feature>
<name>A0A2I2M898_9FLAO</name>
<feature type="transmembrane region" description="Helical" evidence="1">
    <location>
        <begin position="70"/>
        <end position="87"/>
    </location>
</feature>
<dbReference type="Pfam" id="PF23543">
    <property type="entry name" value="DUF6688_C"/>
    <property type="match status" value="1"/>
</dbReference>
<dbReference type="AlphaFoldDB" id="A0A2I2M898"/>
<keyword evidence="1" id="KW-0472">Membrane</keyword>
<accession>A0A2I2M898</accession>
<keyword evidence="1" id="KW-1133">Transmembrane helix</keyword>
<feature type="transmembrane region" description="Helical" evidence="1">
    <location>
        <begin position="196"/>
        <end position="218"/>
    </location>
</feature>
<evidence type="ECO:0000256" key="1">
    <source>
        <dbReference type="SAM" id="Phobius"/>
    </source>
</evidence>
<protein>
    <submittedName>
        <fullName evidence="4">Uncharacterized protein</fullName>
    </submittedName>
</protein>
<feature type="transmembrane region" description="Helical" evidence="1">
    <location>
        <begin position="28"/>
        <end position="49"/>
    </location>
</feature>
<dbReference type="RefSeq" id="WP_172505318.1">
    <property type="nucleotide sequence ID" value="NZ_OENE01000015.1"/>
</dbReference>
<dbReference type="InterPro" id="IPR046510">
    <property type="entry name" value="DUF6688_N"/>
</dbReference>
<dbReference type="Pfam" id="PF20394">
    <property type="entry name" value="DUF6688"/>
    <property type="match status" value="1"/>
</dbReference>
<feature type="transmembrane region" description="Helical" evidence="1">
    <location>
        <begin position="99"/>
        <end position="122"/>
    </location>
</feature>
<evidence type="ECO:0000313" key="5">
    <source>
        <dbReference type="Proteomes" id="UP000490060"/>
    </source>
</evidence>
<dbReference type="InterPro" id="IPR056491">
    <property type="entry name" value="DUF6688_C"/>
</dbReference>
<gene>
    <name evidence="4" type="ORF">TNO010_220196</name>
</gene>
<dbReference type="EMBL" id="OENE01000015">
    <property type="protein sequence ID" value="SOU88756.1"/>
    <property type="molecule type" value="Genomic_DNA"/>
</dbReference>